<dbReference type="Pfam" id="PF13041">
    <property type="entry name" value="PPR_2"/>
    <property type="match status" value="3"/>
</dbReference>
<feature type="repeat" description="PPR" evidence="2">
    <location>
        <begin position="353"/>
        <end position="387"/>
    </location>
</feature>
<dbReference type="FunFam" id="1.25.40.10:FF:000770">
    <property type="entry name" value="pentatricopeptide repeat-containing protein At5g39980, chloroplastic"/>
    <property type="match status" value="1"/>
</dbReference>
<dbReference type="OrthoDB" id="185373at2759"/>
<dbReference type="SUPFAM" id="SSF48452">
    <property type="entry name" value="TPR-like"/>
    <property type="match status" value="1"/>
</dbReference>
<dbReference type="PANTHER" id="PTHR46862:SF5">
    <property type="entry name" value="OS02G0170000 PROTEIN"/>
    <property type="match status" value="1"/>
</dbReference>
<keyword evidence="1" id="KW-0677">Repeat</keyword>
<keyword evidence="4" id="KW-1185">Reference proteome</keyword>
<dbReference type="AlphaFoldDB" id="A0A1R3I983"/>
<feature type="repeat" description="PPR" evidence="2">
    <location>
        <begin position="489"/>
        <end position="523"/>
    </location>
</feature>
<evidence type="ECO:0008006" key="5">
    <source>
        <dbReference type="Google" id="ProtNLM"/>
    </source>
</evidence>
<feature type="repeat" description="PPR" evidence="2">
    <location>
        <begin position="283"/>
        <end position="317"/>
    </location>
</feature>
<feature type="non-terminal residue" evidence="3">
    <location>
        <position position="561"/>
    </location>
</feature>
<feature type="repeat" description="PPR" evidence="2">
    <location>
        <begin position="454"/>
        <end position="488"/>
    </location>
</feature>
<feature type="repeat" description="PPR" evidence="2">
    <location>
        <begin position="388"/>
        <end position="422"/>
    </location>
</feature>
<sequence>MTSSISAFSSSSFPFLPLLEAQIYIALPFKPKARNHFGLRAQALSSSPPSPTKDIWKRQKTAPFYRQNPSQNRTFLDQSVDMEELLASISKTQDEKELFIVLSPYKTRQLSIRFMVSLLSRETDWKRSLALLDWINEEARYSPSLFAYNVVIRNVLKAKQWAIAHGLFEEMRERGLAPDRFTYSTLITYFGKEGMFDSALSWLQKMENDGVSDTVSYSTLLTMFVENSKFLEAVSVFAEMNEVKCPLDLTTCNIMIDVYGELDMAKEADRLFWSMKKMGIEPNVVSYNTLLKVYGETELFGEAIQLFRLMQRKDIEQNVVTYNTMIKIYGKSLEHEKANNLVQDMRNKGIEPNSITYSTMISIWGKAGKLDRAAMLFQKLRSSGVEIDQVLYQTMIVAYERAGLVGHAKRLLHELKQQDDLPRDTAIMILARAGRIEEATWVFRQACDAGEVKDISVFGMMIDLYSHNKKHANVIEVFEKMRIAGYFPDSNVIALVLNACAKLREFDRAESIYKEMQEEGCIFPDEVHFQMLSLYGARNKFKMVESLFEKLDSDPNINKKE</sequence>
<dbReference type="Pfam" id="PF01535">
    <property type="entry name" value="PPR"/>
    <property type="match status" value="4"/>
</dbReference>
<evidence type="ECO:0000313" key="3">
    <source>
        <dbReference type="EMBL" id="OMO79147.1"/>
    </source>
</evidence>
<evidence type="ECO:0000313" key="4">
    <source>
        <dbReference type="Proteomes" id="UP000188268"/>
    </source>
</evidence>
<proteinExistence type="predicted"/>
<organism evidence="3 4">
    <name type="scientific">Corchorus capsularis</name>
    <name type="common">Jute</name>
    <dbReference type="NCBI Taxonomy" id="210143"/>
    <lineage>
        <taxon>Eukaryota</taxon>
        <taxon>Viridiplantae</taxon>
        <taxon>Streptophyta</taxon>
        <taxon>Embryophyta</taxon>
        <taxon>Tracheophyta</taxon>
        <taxon>Spermatophyta</taxon>
        <taxon>Magnoliopsida</taxon>
        <taxon>eudicotyledons</taxon>
        <taxon>Gunneridae</taxon>
        <taxon>Pentapetalae</taxon>
        <taxon>rosids</taxon>
        <taxon>malvids</taxon>
        <taxon>Malvales</taxon>
        <taxon>Malvaceae</taxon>
        <taxon>Grewioideae</taxon>
        <taxon>Apeibeae</taxon>
        <taxon>Corchorus</taxon>
    </lineage>
</organism>
<feature type="repeat" description="PPR" evidence="2">
    <location>
        <begin position="248"/>
        <end position="282"/>
    </location>
</feature>
<dbReference type="OMA" id="MSPYKGR"/>
<feature type="repeat" description="PPR" evidence="2">
    <location>
        <begin position="318"/>
        <end position="352"/>
    </location>
</feature>
<feature type="repeat" description="PPR" evidence="2">
    <location>
        <begin position="179"/>
        <end position="213"/>
    </location>
</feature>
<dbReference type="EMBL" id="AWWV01010461">
    <property type="protein sequence ID" value="OMO79147.1"/>
    <property type="molecule type" value="Genomic_DNA"/>
</dbReference>
<comment type="caution">
    <text evidence="3">The sequence shown here is derived from an EMBL/GenBank/DDBJ whole genome shotgun (WGS) entry which is preliminary data.</text>
</comment>
<dbReference type="PANTHER" id="PTHR46862">
    <property type="entry name" value="OS07G0661900 PROTEIN"/>
    <property type="match status" value="1"/>
</dbReference>
<dbReference type="Proteomes" id="UP000188268">
    <property type="component" value="Unassembled WGS sequence"/>
</dbReference>
<name>A0A1R3I983_COCAP</name>
<evidence type="ECO:0000256" key="2">
    <source>
        <dbReference type="PROSITE-ProRule" id="PRU00708"/>
    </source>
</evidence>
<gene>
    <name evidence="3" type="ORF">CCACVL1_13886</name>
</gene>
<dbReference type="Gramene" id="OMO79147">
    <property type="protein sequence ID" value="OMO79147"/>
    <property type="gene ID" value="CCACVL1_13886"/>
</dbReference>
<reference evidence="3 4" key="1">
    <citation type="submission" date="2013-09" db="EMBL/GenBank/DDBJ databases">
        <title>Corchorus capsularis genome sequencing.</title>
        <authorList>
            <person name="Alam M."/>
            <person name="Haque M.S."/>
            <person name="Islam M.S."/>
            <person name="Emdad E.M."/>
            <person name="Islam M.M."/>
            <person name="Ahmed B."/>
            <person name="Halim A."/>
            <person name="Hossen Q.M.M."/>
            <person name="Hossain M.Z."/>
            <person name="Ahmed R."/>
            <person name="Khan M.M."/>
            <person name="Islam R."/>
            <person name="Rashid M.M."/>
            <person name="Khan S.A."/>
            <person name="Rahman M.S."/>
            <person name="Alam M."/>
        </authorList>
    </citation>
    <scope>NUCLEOTIDE SEQUENCE [LARGE SCALE GENOMIC DNA]</scope>
    <source>
        <strain evidence="4">cv. CVL-1</strain>
        <tissue evidence="3">Whole seedling</tissue>
    </source>
</reference>
<protein>
    <recommendedName>
        <fullName evidence="5">Pentacotripeptide-repeat region of PRORP domain-containing protein</fullName>
    </recommendedName>
</protein>
<dbReference type="PROSITE" id="PS51375">
    <property type="entry name" value="PPR"/>
    <property type="match status" value="9"/>
</dbReference>
<dbReference type="InterPro" id="IPR002885">
    <property type="entry name" value="PPR_rpt"/>
</dbReference>
<dbReference type="InterPro" id="IPR011990">
    <property type="entry name" value="TPR-like_helical_dom_sf"/>
</dbReference>
<dbReference type="NCBIfam" id="TIGR00756">
    <property type="entry name" value="PPR"/>
    <property type="match status" value="9"/>
</dbReference>
<feature type="repeat" description="PPR" evidence="2">
    <location>
        <begin position="144"/>
        <end position="178"/>
    </location>
</feature>
<accession>A0A1R3I983</accession>
<dbReference type="Gene3D" id="1.25.40.10">
    <property type="entry name" value="Tetratricopeptide repeat domain"/>
    <property type="match status" value="4"/>
</dbReference>
<evidence type="ECO:0000256" key="1">
    <source>
        <dbReference type="ARBA" id="ARBA00022737"/>
    </source>
</evidence>